<protein>
    <submittedName>
        <fullName evidence="1">Uncharacterized protein</fullName>
    </submittedName>
</protein>
<gene>
    <name evidence="1" type="ORF">PYW08_009081</name>
</gene>
<evidence type="ECO:0000313" key="1">
    <source>
        <dbReference type="EMBL" id="KAJ8710566.1"/>
    </source>
</evidence>
<sequence>MKTKYELFAANGSVISTYGFLPLTLDFGLRRSFTWRFIVADVNKPIIGVDFLAYYNLIVDCRNQRLIDNLTSLETQVPQYKSAEAISSIRTITEDSKYHRILKEYPDLTRPAGKPGVPKHNTLHHIRTTPGPPVSSRPRRLDPQRLRIAKQEFEEMLQNGTARPSESAWSSPLHLAPKKNDGWRPCGDYRALNARTIPDVYPIRHLQDFTHELAGSTIFSTIDLVKAYNQIPVYEKDIPKTAITTPFGLFEFPYMTFGLRNAAQTFQRFMDEVLRDLATGPCFCYGYLDDILVFSKDTNQHEQHLKQLFERLVKYGVLLNTSKCIFGQTEVKFLGYKVSASGTQPLDSKIQAIQDFPVPKTVKELRRFLGMMNFYRRFVPEAALKQAPLNNLLSGPKVKGTHPITMTPELLEAFNNCKKSLSEATLLVHPDPCAELNILTDASDTAIGAVLQQRSKSEWQPLAFFSRKLSPSQKKYSPYDRELLAIYEAIRYFRFMVEARVFHVTTDHKPLTYAFAHPRSNCTPRQFRYLDYIGQFTTDIRYIAGKDNVVADTLSRIDEIQLPLDYQSLAKEQQTDTELQTLLRDGSSLKLKKVQLPGANIEIYCDVTGTPRPYITRSFRKQVFTSLHNLSHPGRKASVRLVTERFVWPGVRKDCRQMAKECVACQKSKVIRHTSAPLQAFKTPTARFRHIHMDIIGPLPLSSNFRYCLTIVDRATRWPEAYPLQDITAETCATALTTGWIARFGCPEHITTDRGRQFECRIFKNLATLIGATHHLTTSYHPASNGLVERLHRQLKAAIMCHANSSWTEALPWALLGIRSAWKEDIGATTAELVYGEPLRLPGQFLTEAPKDVVDMSDLVNRLRAHMTKLTPQPTSWHTSSSRPFYIPKDISTATHVFLREGPGRRSLQAPYTGPHRVLARDQKTVDIEVHGKRQKVTIDRVKPAYMAREELEPGQNLPHTPDPVQPEDTVRKTRSGRTVRFPDYYRP</sequence>
<proteinExistence type="predicted"/>
<comment type="caution">
    <text evidence="1">The sequence shown here is derived from an EMBL/GenBank/DDBJ whole genome shotgun (WGS) entry which is preliminary data.</text>
</comment>
<organism evidence="1 2">
    <name type="scientific">Mythimna loreyi</name>
    <dbReference type="NCBI Taxonomy" id="667449"/>
    <lineage>
        <taxon>Eukaryota</taxon>
        <taxon>Metazoa</taxon>
        <taxon>Ecdysozoa</taxon>
        <taxon>Arthropoda</taxon>
        <taxon>Hexapoda</taxon>
        <taxon>Insecta</taxon>
        <taxon>Pterygota</taxon>
        <taxon>Neoptera</taxon>
        <taxon>Endopterygota</taxon>
        <taxon>Lepidoptera</taxon>
        <taxon>Glossata</taxon>
        <taxon>Ditrysia</taxon>
        <taxon>Noctuoidea</taxon>
        <taxon>Noctuidae</taxon>
        <taxon>Noctuinae</taxon>
        <taxon>Hadenini</taxon>
        <taxon>Mythimna</taxon>
    </lineage>
</organism>
<reference evidence="1" key="1">
    <citation type="submission" date="2023-03" db="EMBL/GenBank/DDBJ databases">
        <title>Chromosome-level genomes of two armyworms, Mythimna separata and Mythimna loreyi, provide insights into the biosynthesis and reception of sex pheromones.</title>
        <authorList>
            <person name="Zhao H."/>
        </authorList>
    </citation>
    <scope>NUCLEOTIDE SEQUENCE</scope>
    <source>
        <strain evidence="1">BeijingLab</strain>
    </source>
</reference>
<dbReference type="Proteomes" id="UP001231649">
    <property type="component" value="Chromosome 23"/>
</dbReference>
<name>A0ACC2QA97_9NEOP</name>
<dbReference type="EMBL" id="CM056799">
    <property type="protein sequence ID" value="KAJ8710566.1"/>
    <property type="molecule type" value="Genomic_DNA"/>
</dbReference>
<accession>A0ACC2QA97</accession>
<evidence type="ECO:0000313" key="2">
    <source>
        <dbReference type="Proteomes" id="UP001231649"/>
    </source>
</evidence>
<keyword evidence="2" id="KW-1185">Reference proteome</keyword>